<evidence type="ECO:0000313" key="11">
    <source>
        <dbReference type="EMBL" id="MFC3614734.1"/>
    </source>
</evidence>
<keyword evidence="3" id="KW-0597">Phosphoprotein</keyword>
<evidence type="ECO:0000256" key="3">
    <source>
        <dbReference type="ARBA" id="ARBA00022553"/>
    </source>
</evidence>
<feature type="transmembrane region" description="Helical" evidence="9">
    <location>
        <begin position="24"/>
        <end position="48"/>
    </location>
</feature>
<dbReference type="InterPro" id="IPR036890">
    <property type="entry name" value="HATPase_C_sf"/>
</dbReference>
<evidence type="ECO:0000256" key="2">
    <source>
        <dbReference type="ARBA" id="ARBA00012438"/>
    </source>
</evidence>
<dbReference type="Proteomes" id="UP001595629">
    <property type="component" value="Unassembled WGS sequence"/>
</dbReference>
<keyword evidence="6 11" id="KW-0418">Kinase</keyword>
<dbReference type="PANTHER" id="PTHR41523:SF7">
    <property type="entry name" value="HISTIDINE KINASE"/>
    <property type="match status" value="1"/>
</dbReference>
<evidence type="ECO:0000313" key="12">
    <source>
        <dbReference type="Proteomes" id="UP001595629"/>
    </source>
</evidence>
<dbReference type="SMART" id="SM00911">
    <property type="entry name" value="HWE_HK"/>
    <property type="match status" value="1"/>
</dbReference>
<dbReference type="InterPro" id="IPR011102">
    <property type="entry name" value="Sig_transdc_His_kinase_HWE"/>
</dbReference>
<keyword evidence="5" id="KW-0547">Nucleotide-binding</keyword>
<keyword evidence="9" id="KW-1133">Transmembrane helix</keyword>
<gene>
    <name evidence="11" type="ORF">ACFORG_13250</name>
</gene>
<comment type="catalytic activity">
    <reaction evidence="1">
        <text>ATP + protein L-histidine = ADP + protein N-phospho-L-histidine.</text>
        <dbReference type="EC" id="2.7.13.3"/>
    </reaction>
</comment>
<keyword evidence="4 11" id="KW-0808">Transferase</keyword>
<dbReference type="GO" id="GO:0004673">
    <property type="term" value="F:protein histidine kinase activity"/>
    <property type="evidence" value="ECO:0007669"/>
    <property type="project" value="UniProtKB-EC"/>
</dbReference>
<keyword evidence="7" id="KW-0067">ATP-binding</keyword>
<dbReference type="Pfam" id="PF07536">
    <property type="entry name" value="HWE_HK"/>
    <property type="match status" value="1"/>
</dbReference>
<sequence length="375" mass="41080">MLQLFEQAGYMAHGYCLLWEPWLIVLYAGSDLLIFLSYAAIPIGLIGFARLRPDFRQRHLLWLFAAFILLCGLTHLISIAVLWVPVYEVHGWAKLATGVVSATTAIVLFPLVPKLAALPSPAQLETANGALRQEVAAHETTLARLRETLDGLETQVAERTQELRMANAQLTVVLSEAAHRNNNMLTVIQSLARQTLRNSKDLEDFGKRFGDRLAAMARATTEVARSDGSRDADLGAMANTQLDAYRESYPDQIEVDGPEVRLTSTAAQQIALALHELATNAVKYGALAHVEGRVRLSWNLARDRDTPVLELSWEERNAPGFAAGTDPETTHSSGLGRALVEEIVPAQVGGEASLSITDNGLDYQLKLPLKPNEGR</sequence>
<dbReference type="EC" id="2.7.13.3" evidence="2"/>
<dbReference type="RefSeq" id="WP_386736007.1">
    <property type="nucleotide sequence ID" value="NZ_JBHRXI010000012.1"/>
</dbReference>
<name>A0ABV7TJ15_9RHOB</name>
<protein>
    <recommendedName>
        <fullName evidence="2">histidine kinase</fullName>
        <ecNumber evidence="2">2.7.13.3</ecNumber>
    </recommendedName>
</protein>
<evidence type="ECO:0000256" key="5">
    <source>
        <dbReference type="ARBA" id="ARBA00022741"/>
    </source>
</evidence>
<dbReference type="Gene3D" id="3.30.565.10">
    <property type="entry name" value="Histidine kinase-like ATPase, C-terminal domain"/>
    <property type="match status" value="1"/>
</dbReference>
<keyword evidence="12" id="KW-1185">Reference proteome</keyword>
<evidence type="ECO:0000259" key="10">
    <source>
        <dbReference type="SMART" id="SM00911"/>
    </source>
</evidence>
<keyword evidence="9" id="KW-0472">Membrane</keyword>
<evidence type="ECO:0000256" key="7">
    <source>
        <dbReference type="ARBA" id="ARBA00022840"/>
    </source>
</evidence>
<dbReference type="SUPFAM" id="SSF55874">
    <property type="entry name" value="ATPase domain of HSP90 chaperone/DNA topoisomerase II/histidine kinase"/>
    <property type="match status" value="1"/>
</dbReference>
<organism evidence="11 12">
    <name type="scientific">Lutimaribacter marinistellae</name>
    <dbReference type="NCBI Taxonomy" id="1820329"/>
    <lineage>
        <taxon>Bacteria</taxon>
        <taxon>Pseudomonadati</taxon>
        <taxon>Pseudomonadota</taxon>
        <taxon>Alphaproteobacteria</taxon>
        <taxon>Rhodobacterales</taxon>
        <taxon>Roseobacteraceae</taxon>
        <taxon>Lutimaribacter</taxon>
    </lineage>
</organism>
<evidence type="ECO:0000256" key="4">
    <source>
        <dbReference type="ARBA" id="ARBA00022679"/>
    </source>
</evidence>
<evidence type="ECO:0000256" key="9">
    <source>
        <dbReference type="SAM" id="Phobius"/>
    </source>
</evidence>
<comment type="caution">
    <text evidence="11">The sequence shown here is derived from an EMBL/GenBank/DDBJ whole genome shotgun (WGS) entry which is preliminary data.</text>
</comment>
<evidence type="ECO:0000256" key="8">
    <source>
        <dbReference type="SAM" id="Coils"/>
    </source>
</evidence>
<accession>A0ABV7TJ15</accession>
<reference evidence="12" key="1">
    <citation type="journal article" date="2019" name="Int. J. Syst. Evol. Microbiol.">
        <title>The Global Catalogue of Microorganisms (GCM) 10K type strain sequencing project: providing services to taxonomists for standard genome sequencing and annotation.</title>
        <authorList>
            <consortium name="The Broad Institute Genomics Platform"/>
            <consortium name="The Broad Institute Genome Sequencing Center for Infectious Disease"/>
            <person name="Wu L."/>
            <person name="Ma J."/>
        </authorList>
    </citation>
    <scope>NUCLEOTIDE SEQUENCE [LARGE SCALE GENOMIC DNA]</scope>
    <source>
        <strain evidence="12">KCTC 42911</strain>
    </source>
</reference>
<dbReference type="Pfam" id="PF25487">
    <property type="entry name" value="ETR1_N"/>
    <property type="match status" value="1"/>
</dbReference>
<keyword evidence="9" id="KW-0812">Transmembrane</keyword>
<dbReference type="PANTHER" id="PTHR41523">
    <property type="entry name" value="TWO-COMPONENT SYSTEM SENSOR PROTEIN"/>
    <property type="match status" value="1"/>
</dbReference>
<feature type="domain" description="Signal transduction histidine kinase HWE region" evidence="10">
    <location>
        <begin position="176"/>
        <end position="259"/>
    </location>
</feature>
<feature type="coiled-coil region" evidence="8">
    <location>
        <begin position="128"/>
        <end position="169"/>
    </location>
</feature>
<proteinExistence type="predicted"/>
<evidence type="ECO:0000256" key="1">
    <source>
        <dbReference type="ARBA" id="ARBA00000085"/>
    </source>
</evidence>
<dbReference type="InterPro" id="IPR058544">
    <property type="entry name" value="ETR1_N"/>
</dbReference>
<keyword evidence="8" id="KW-0175">Coiled coil</keyword>
<dbReference type="EMBL" id="JBHRXI010000012">
    <property type="protein sequence ID" value="MFC3614734.1"/>
    <property type="molecule type" value="Genomic_DNA"/>
</dbReference>
<feature type="transmembrane region" description="Helical" evidence="9">
    <location>
        <begin position="60"/>
        <end position="86"/>
    </location>
</feature>
<evidence type="ECO:0000256" key="6">
    <source>
        <dbReference type="ARBA" id="ARBA00022777"/>
    </source>
</evidence>